<dbReference type="Proteomes" id="UP001165186">
    <property type="component" value="Unassembled WGS sequence"/>
</dbReference>
<dbReference type="EMBL" id="BSXG01000047">
    <property type="protein sequence ID" value="GME28352.1"/>
    <property type="molecule type" value="Genomic_DNA"/>
</dbReference>
<evidence type="ECO:0000313" key="2">
    <source>
        <dbReference type="Proteomes" id="UP001165186"/>
    </source>
</evidence>
<gene>
    <name evidence="1" type="primary">g8654</name>
    <name evidence="1" type="ORF">NpPPO83_00008654</name>
</gene>
<reference evidence="1" key="1">
    <citation type="submission" date="2024-09" db="EMBL/GenBank/DDBJ databases">
        <title>Draft Genome Sequences of Neofusicoccum parvum.</title>
        <authorList>
            <person name="Ashida A."/>
            <person name="Camagna M."/>
            <person name="Tanaka A."/>
            <person name="Takemoto D."/>
        </authorList>
    </citation>
    <scope>NUCLEOTIDE SEQUENCE</scope>
    <source>
        <strain evidence="1">PPO83</strain>
    </source>
</reference>
<proteinExistence type="predicted"/>
<evidence type="ECO:0000313" key="1">
    <source>
        <dbReference type="EMBL" id="GME28352.1"/>
    </source>
</evidence>
<sequence length="202" mass="19796">MSSTTRRLLAAFLLFALVASTAGLEQEDLNHQRGPPKPLPPPLNNRHRRGPNPPPQPPLVDPGDSDSDDDRIQTVDPSTFTPPSPNEETTFESYTADTSFTTPIATGSVHTGGVGGASSSSTTATTTSGVLGPNTTGSAPSGGNVVSGTLSGTEATGTTASSATTGASGAGASASSAGAAAGNVVNVGGLLGVLGVGVGWLL</sequence>
<name>A0ACB5S6F8_9PEZI</name>
<protein>
    <submittedName>
        <fullName evidence="1">Uncharacterized protein LTHEOB_10628</fullName>
    </submittedName>
</protein>
<keyword evidence="2" id="KW-1185">Reference proteome</keyword>
<comment type="caution">
    <text evidence="1">The sequence shown here is derived from an EMBL/GenBank/DDBJ whole genome shotgun (WGS) entry which is preliminary data.</text>
</comment>
<accession>A0ACB5S6F8</accession>
<organism evidence="1 2">
    <name type="scientific">Neofusicoccum parvum</name>
    <dbReference type="NCBI Taxonomy" id="310453"/>
    <lineage>
        <taxon>Eukaryota</taxon>
        <taxon>Fungi</taxon>
        <taxon>Dikarya</taxon>
        <taxon>Ascomycota</taxon>
        <taxon>Pezizomycotina</taxon>
        <taxon>Dothideomycetes</taxon>
        <taxon>Dothideomycetes incertae sedis</taxon>
        <taxon>Botryosphaeriales</taxon>
        <taxon>Botryosphaeriaceae</taxon>
        <taxon>Neofusicoccum</taxon>
    </lineage>
</organism>